<evidence type="ECO:0000256" key="6">
    <source>
        <dbReference type="SAM" id="Phobius"/>
    </source>
</evidence>
<dbReference type="PANTHER" id="PTHR46795">
    <property type="entry name" value="ABC TRANSPORTER PERMEASE-RELATED-RELATED"/>
    <property type="match status" value="1"/>
</dbReference>
<evidence type="ECO:0000256" key="5">
    <source>
        <dbReference type="ARBA" id="ARBA00023136"/>
    </source>
</evidence>
<feature type="transmembrane region" description="Helical" evidence="6">
    <location>
        <begin position="52"/>
        <end position="72"/>
    </location>
</feature>
<evidence type="ECO:0000313" key="10">
    <source>
        <dbReference type="EMBL" id="RGR70747.1"/>
    </source>
</evidence>
<evidence type="ECO:0000256" key="3">
    <source>
        <dbReference type="ARBA" id="ARBA00022692"/>
    </source>
</evidence>
<evidence type="ECO:0000313" key="9">
    <source>
        <dbReference type="EMBL" id="CUN60722.1"/>
    </source>
</evidence>
<evidence type="ECO:0000313" key="12">
    <source>
        <dbReference type="EMBL" id="RHE96760.1"/>
    </source>
</evidence>
<feature type="transmembrane region" description="Helical" evidence="6">
    <location>
        <begin position="20"/>
        <end position="40"/>
    </location>
</feature>
<protein>
    <submittedName>
        <fullName evidence="10">ABC transporter permease</fullName>
    </submittedName>
    <submittedName>
        <fullName evidence="9">FtsX-like permease family</fullName>
    </submittedName>
</protein>
<dbReference type="Proteomes" id="UP000286271">
    <property type="component" value="Unassembled WGS sequence"/>
</dbReference>
<dbReference type="Proteomes" id="UP000283492">
    <property type="component" value="Unassembled WGS sequence"/>
</dbReference>
<keyword evidence="4 6" id="KW-1133">Transmembrane helix</keyword>
<evidence type="ECO:0000256" key="2">
    <source>
        <dbReference type="ARBA" id="ARBA00022475"/>
    </source>
</evidence>
<dbReference type="InterPro" id="IPR003838">
    <property type="entry name" value="ABC3_permease_C"/>
</dbReference>
<reference evidence="15 16" key="2">
    <citation type="submission" date="2018-08" db="EMBL/GenBank/DDBJ databases">
        <title>A genome reference for cultivated species of the human gut microbiota.</title>
        <authorList>
            <person name="Zou Y."/>
            <person name="Xue W."/>
            <person name="Luo G."/>
        </authorList>
    </citation>
    <scope>NUCLEOTIDE SEQUENCE [LARGE SCALE GENOMIC DNA]</scope>
    <source>
        <strain evidence="10 16">AF24-4</strain>
        <strain evidence="12 17">AM27-11</strain>
        <strain evidence="11 15">AM42-1AC</strain>
    </source>
</reference>
<dbReference type="PANTHER" id="PTHR46795:SF3">
    <property type="entry name" value="ABC TRANSPORTER PERMEASE"/>
    <property type="match status" value="1"/>
</dbReference>
<feature type="transmembrane region" description="Helical" evidence="6">
    <location>
        <begin position="525"/>
        <end position="548"/>
    </location>
</feature>
<dbReference type="AlphaFoldDB" id="A0A173Y9C0"/>
<dbReference type="EMBL" id="CYYR01000004">
    <property type="protein sequence ID" value="CUN60722.1"/>
    <property type="molecule type" value="Genomic_DNA"/>
</dbReference>
<evidence type="ECO:0000313" key="8">
    <source>
        <dbReference type="EMBL" id="CUN01271.1"/>
    </source>
</evidence>
<accession>A0A173Y9C0</accession>
<keyword evidence="2" id="KW-1003">Cell membrane</keyword>
<keyword evidence="3 6" id="KW-0812">Transmembrane</keyword>
<dbReference type="Proteomes" id="UP000095453">
    <property type="component" value="Unassembled WGS sequence"/>
</dbReference>
<feature type="transmembrane region" description="Helical" evidence="6">
    <location>
        <begin position="228"/>
        <end position="252"/>
    </location>
</feature>
<evidence type="ECO:0000259" key="7">
    <source>
        <dbReference type="Pfam" id="PF02687"/>
    </source>
</evidence>
<evidence type="ECO:0000313" key="16">
    <source>
        <dbReference type="Proteomes" id="UP000285820"/>
    </source>
</evidence>
<evidence type="ECO:0000313" key="17">
    <source>
        <dbReference type="Proteomes" id="UP000286271"/>
    </source>
</evidence>
<feature type="transmembrane region" description="Helical" evidence="6">
    <location>
        <begin position="282"/>
        <end position="304"/>
    </location>
</feature>
<dbReference type="Proteomes" id="UP000095395">
    <property type="component" value="Unassembled WGS sequence"/>
</dbReference>
<dbReference type="RefSeq" id="WP_055168872.1">
    <property type="nucleotide sequence ID" value="NZ_CABJFX010000003.1"/>
</dbReference>
<dbReference type="EMBL" id="QSFX01000003">
    <property type="protein sequence ID" value="RHA91017.1"/>
    <property type="molecule type" value="Genomic_DNA"/>
</dbReference>
<evidence type="ECO:0000313" key="14">
    <source>
        <dbReference type="Proteomes" id="UP000095453"/>
    </source>
</evidence>
<evidence type="ECO:0000313" key="15">
    <source>
        <dbReference type="Proteomes" id="UP000283492"/>
    </source>
</evidence>
<feature type="transmembrane region" description="Helical" evidence="6">
    <location>
        <begin position="150"/>
        <end position="169"/>
    </location>
</feature>
<comment type="subcellular location">
    <subcellularLocation>
        <location evidence="1">Cell membrane</location>
        <topology evidence="1">Multi-pass membrane protein</topology>
    </subcellularLocation>
</comment>
<dbReference type="Proteomes" id="UP000285820">
    <property type="component" value="Unassembled WGS sequence"/>
</dbReference>
<feature type="transmembrane region" description="Helical" evidence="6">
    <location>
        <begin position="623"/>
        <end position="644"/>
    </location>
</feature>
<reference evidence="13 14" key="1">
    <citation type="submission" date="2015-09" db="EMBL/GenBank/DDBJ databases">
        <authorList>
            <consortium name="Pathogen Informatics"/>
        </authorList>
    </citation>
    <scope>NUCLEOTIDE SEQUENCE [LARGE SCALE GENOMIC DNA]</scope>
    <source>
        <strain evidence="9 13">2789STDY5608835</strain>
        <strain evidence="8 14">2789STDY5608887</strain>
    </source>
</reference>
<dbReference type="GO" id="GO:0005886">
    <property type="term" value="C:plasma membrane"/>
    <property type="evidence" value="ECO:0007669"/>
    <property type="project" value="UniProtKB-SubCell"/>
</dbReference>
<sequence length="652" mass="74283">MPKKLSLQNAKKQVVEYMIYIITMVITVALLLSFNMIIFSEEIAAIINEKSILPLILITVSVLVVLVISALVKHITVFMVRKRSREFGLYMLLGVENNDIAKMFMFENYFIYVFVLIIGVFIGTLFYQILKAVICQMYATIYYFNFEFSSKAIILTLVYMGAIFSFVSISTSRSIRKFNVRDLLYLDNDNSDNREKKYGLSATLIPLLLGIIGIAIITMSAFKNMPDGSMLFSLVLLSTATYGLFAVLLNHFTSRLKNNKWKYTNIRVFVYRQFTTKLRSMFFLMIGASILITVALLSINWGVYFTTMVEKRVDAVAFDIALFSNEENTDFSKYLSYLKENNLLDSSYEYTLYTNKDNSFYQETLRAVQGKFGFSISSETTDTFMCISDYNNLRDMLGLSSVVLDRNTYIIHCTVPNIAPFEKYTEEHTQLLIGDTICHFGGIYSEDFMQQESCGNGNGFLIIVPDKVSEVLYEQKNVLVVKTLSSLSLTHIEDLNHIDKNVLILSKTGVRNQSASMAVYTVLPLFYFAFVSAAIACTLLSVQILSWANKERKDYLTLDYIGVANHQKKTLLKKQLFLLYFVPVVPATLVNLFLFPVMTGSIVNDVNGVLQIASIISGIQQTVLTVCLLLVVYFFYYVATYMIYKRTIIPKK</sequence>
<dbReference type="EMBL" id="QSKW01000016">
    <property type="protein sequence ID" value="RHE96760.1"/>
    <property type="molecule type" value="Genomic_DNA"/>
</dbReference>
<dbReference type="InterPro" id="IPR052536">
    <property type="entry name" value="ABC-4_Integral_Memb_Prot"/>
</dbReference>
<feature type="domain" description="ABC3 transporter permease C-terminal" evidence="7">
    <location>
        <begin position="59"/>
        <end position="179"/>
    </location>
</feature>
<dbReference type="EMBL" id="CYXX01000009">
    <property type="protein sequence ID" value="CUN01271.1"/>
    <property type="molecule type" value="Genomic_DNA"/>
</dbReference>
<dbReference type="EMBL" id="QRUN01000002">
    <property type="protein sequence ID" value="RGR70747.1"/>
    <property type="molecule type" value="Genomic_DNA"/>
</dbReference>
<feature type="transmembrane region" description="Helical" evidence="6">
    <location>
        <begin position="577"/>
        <end position="603"/>
    </location>
</feature>
<name>A0A173Y9C0_9FIRM</name>
<keyword evidence="5 6" id="KW-0472">Membrane</keyword>
<evidence type="ECO:0000256" key="1">
    <source>
        <dbReference type="ARBA" id="ARBA00004651"/>
    </source>
</evidence>
<feature type="transmembrane region" description="Helical" evidence="6">
    <location>
        <begin position="198"/>
        <end position="222"/>
    </location>
</feature>
<evidence type="ECO:0000313" key="11">
    <source>
        <dbReference type="EMBL" id="RHA91017.1"/>
    </source>
</evidence>
<organism evidence="9 13">
    <name type="scientific">Roseburia inulinivorans</name>
    <dbReference type="NCBI Taxonomy" id="360807"/>
    <lineage>
        <taxon>Bacteria</taxon>
        <taxon>Bacillati</taxon>
        <taxon>Bacillota</taxon>
        <taxon>Clostridia</taxon>
        <taxon>Lachnospirales</taxon>
        <taxon>Lachnospiraceae</taxon>
        <taxon>Roseburia</taxon>
    </lineage>
</organism>
<feature type="transmembrane region" description="Helical" evidence="6">
    <location>
        <begin position="109"/>
        <end position="130"/>
    </location>
</feature>
<gene>
    <name evidence="12" type="ORF">DW707_10780</name>
    <name evidence="11" type="ORF">DW914_03490</name>
    <name evidence="10" type="ORF">DWY29_02285</name>
    <name evidence="9" type="ORF">ERS852392_00873</name>
    <name evidence="8" type="ORF">ERS852444_01494</name>
</gene>
<evidence type="ECO:0000256" key="4">
    <source>
        <dbReference type="ARBA" id="ARBA00022989"/>
    </source>
</evidence>
<dbReference type="Pfam" id="PF02687">
    <property type="entry name" value="FtsX"/>
    <property type="match status" value="1"/>
</dbReference>
<proteinExistence type="predicted"/>
<evidence type="ECO:0000313" key="13">
    <source>
        <dbReference type="Proteomes" id="UP000095395"/>
    </source>
</evidence>